<gene>
    <name evidence="1" type="ORF">OFLC_LOCUS10110</name>
</gene>
<keyword evidence="2" id="KW-1185">Reference proteome</keyword>
<evidence type="ECO:0000313" key="3">
    <source>
        <dbReference type="WBParaSite" id="OFLC_0001010701-mRNA-1"/>
    </source>
</evidence>
<dbReference type="Proteomes" id="UP000267606">
    <property type="component" value="Unassembled WGS sequence"/>
</dbReference>
<reference evidence="3" key="1">
    <citation type="submission" date="2016-06" db="UniProtKB">
        <authorList>
            <consortium name="WormBaseParasite"/>
        </authorList>
    </citation>
    <scope>IDENTIFICATION</scope>
</reference>
<dbReference type="WBParaSite" id="OFLC_0001010701-mRNA-1">
    <property type="protein sequence ID" value="OFLC_0001010701-mRNA-1"/>
    <property type="gene ID" value="OFLC_0001010701"/>
</dbReference>
<dbReference type="STRING" id="387005.A0A183HRJ6"/>
<dbReference type="EMBL" id="UZAJ01013143">
    <property type="protein sequence ID" value="VDO65891.1"/>
    <property type="molecule type" value="Genomic_DNA"/>
</dbReference>
<evidence type="ECO:0000313" key="1">
    <source>
        <dbReference type="EMBL" id="VDO65891.1"/>
    </source>
</evidence>
<dbReference type="AlphaFoldDB" id="A0A183HRJ6"/>
<sequence>MDNDFIEQLRAEKFEFGICELFMRCGYALFQKINIENHVTTLAFNLQEVLTDTVGVSSNPSFLPSKFRTTCKDEVKQKL</sequence>
<accession>A0A183HRJ6</accession>
<evidence type="ECO:0000313" key="2">
    <source>
        <dbReference type="Proteomes" id="UP000267606"/>
    </source>
</evidence>
<reference evidence="1 2" key="2">
    <citation type="submission" date="2018-11" db="EMBL/GenBank/DDBJ databases">
        <authorList>
            <consortium name="Pathogen Informatics"/>
        </authorList>
    </citation>
    <scope>NUCLEOTIDE SEQUENCE [LARGE SCALE GENOMIC DNA]</scope>
</reference>
<name>A0A183HRJ6_9BILA</name>
<organism evidence="3">
    <name type="scientific">Onchocerca flexuosa</name>
    <dbReference type="NCBI Taxonomy" id="387005"/>
    <lineage>
        <taxon>Eukaryota</taxon>
        <taxon>Metazoa</taxon>
        <taxon>Ecdysozoa</taxon>
        <taxon>Nematoda</taxon>
        <taxon>Chromadorea</taxon>
        <taxon>Rhabditida</taxon>
        <taxon>Spirurina</taxon>
        <taxon>Spiruromorpha</taxon>
        <taxon>Filarioidea</taxon>
        <taxon>Onchocercidae</taxon>
        <taxon>Onchocerca</taxon>
    </lineage>
</organism>
<protein>
    <submittedName>
        <fullName evidence="1 3">Uncharacterized protein</fullName>
    </submittedName>
</protein>
<proteinExistence type="predicted"/>